<dbReference type="AlphaFoldDB" id="A0A6N3ASR1"/>
<organism evidence="1">
    <name type="scientific">Parabacteroides distasonis</name>
    <dbReference type="NCBI Taxonomy" id="823"/>
    <lineage>
        <taxon>Bacteria</taxon>
        <taxon>Pseudomonadati</taxon>
        <taxon>Bacteroidota</taxon>
        <taxon>Bacteroidia</taxon>
        <taxon>Bacteroidales</taxon>
        <taxon>Tannerellaceae</taxon>
        <taxon>Parabacteroides</taxon>
    </lineage>
</organism>
<evidence type="ECO:0000313" key="1">
    <source>
        <dbReference type="EMBL" id="VYT90732.1"/>
    </source>
</evidence>
<dbReference type="Gene3D" id="2.60.40.10">
    <property type="entry name" value="Immunoglobulins"/>
    <property type="match status" value="1"/>
</dbReference>
<dbReference type="InterPro" id="IPR013783">
    <property type="entry name" value="Ig-like_fold"/>
</dbReference>
<accession>A0A6N3ASR1</accession>
<reference evidence="1" key="1">
    <citation type="submission" date="2019-11" db="EMBL/GenBank/DDBJ databases">
        <authorList>
            <person name="Feng L."/>
        </authorList>
    </citation>
    <scope>NUCLEOTIDE SEQUENCE</scope>
    <source>
        <strain evidence="1">PdistasonisLFYP31</strain>
    </source>
</reference>
<dbReference type="SUPFAM" id="SSF49299">
    <property type="entry name" value="PKD domain"/>
    <property type="match status" value="1"/>
</dbReference>
<dbReference type="InterPro" id="IPR035986">
    <property type="entry name" value="PKD_dom_sf"/>
</dbReference>
<name>A0A6N3ASR1_PARDI</name>
<proteinExistence type="predicted"/>
<sequence length="466" mass="52678">MLRMSFYFPNFGTAIFRLYMLKKELRKILLSLSFVFVAAVSCAQYVVTGGSGSPMKATQSSGDSAERLEVYLVYGMDNVTISYTSSSSSSHQWYRYKTKRLEAEKVASTQNGTTSTIRNVEEGYGYFVEEGAVSRYVWIVDYSKYTLNISNLHVSDNSDPCSGLVLAGTGTIQPIYYYWPNTGTRRELSRQFDVIYNTLEYNSDKKEYTSKQETAVIEGNLFGKSIPAPWCDTEICVKGDYFARHFGKEVTLCIDEYQAAAVDAHIDTLLIEQEAPNMNTTKSGYCAPATVQFSAIANTPTAALFNWKIYRQGEEDNPVVRFTGEEVDYTFNQSGTFIIKLEVSDQSTTCSTEDEVQIDISESYLMIPNAFSPGTTPGINDEFRVAYKSLVKFKAWIFNRWGLQMYYWTDPAQGWDGKKGGKYVQPGVYFYVIEAEGSDGIKYKEKGDINILRPKTIQDENENIQE</sequence>
<evidence type="ECO:0008006" key="2">
    <source>
        <dbReference type="Google" id="ProtNLM"/>
    </source>
</evidence>
<protein>
    <recommendedName>
        <fullName evidence="2">Gliding motility-associated C-terminal domain-containing protein</fullName>
    </recommendedName>
</protein>
<dbReference type="EMBL" id="CACRUW010000005">
    <property type="protein sequence ID" value="VYT90732.1"/>
    <property type="molecule type" value="Genomic_DNA"/>
</dbReference>
<dbReference type="Pfam" id="PF13585">
    <property type="entry name" value="CHU_C"/>
    <property type="match status" value="1"/>
</dbReference>
<gene>
    <name evidence="1" type="ORF">PDLFYP31_01329</name>
</gene>